<gene>
    <name evidence="1" type="primary">g081</name>
</gene>
<sequence length="85" mass="9845">MMNNEKSGIEYTLLESWEGWDEYGISDLYFYNVKLNVEIFGEDFIKQYVGRTLNLGMYLSTSTIEVYVSGEDDPVLIKNVKLCLV</sequence>
<reference evidence="2" key="1">
    <citation type="submission" date="2017-10" db="EMBL/GenBank/DDBJ databases">
        <authorList>
            <person name="Skurnik M."/>
        </authorList>
    </citation>
    <scope>NUCLEOTIDE SEQUENCE [LARGE SCALE GENOMIC DNA]</scope>
    <source>
        <strain evidence="2">fHe-Yen9-03</strain>
    </source>
</reference>
<organism evidence="1 2">
    <name type="scientific">Yersinia phage fHe-Yen9-03</name>
    <dbReference type="NCBI Taxonomy" id="2052743"/>
    <lineage>
        <taxon>Viruses</taxon>
        <taxon>Duplodnaviria</taxon>
        <taxon>Heunggongvirae</taxon>
        <taxon>Uroviricota</taxon>
        <taxon>Caudoviricetes</taxon>
        <taxon>Eneladusvirus</taxon>
        <taxon>Eneladusvirus Yen904</taxon>
    </lineage>
</organism>
<dbReference type="EMBL" id="LT960552">
    <property type="protein sequence ID" value="SOK58889.1"/>
    <property type="molecule type" value="Genomic_DNA"/>
</dbReference>
<accession>A0A2C9CY72</accession>
<dbReference type="Proteomes" id="UP000241364">
    <property type="component" value="Chromosome i"/>
</dbReference>
<evidence type="ECO:0000313" key="1">
    <source>
        <dbReference type="EMBL" id="SOK58889.1"/>
    </source>
</evidence>
<name>A0A2C9CY72_9CAUD</name>
<proteinExistence type="predicted"/>
<protein>
    <submittedName>
        <fullName evidence="1">Uncharacterized protein</fullName>
    </submittedName>
</protein>
<evidence type="ECO:0000313" key="2">
    <source>
        <dbReference type="Proteomes" id="UP000241364"/>
    </source>
</evidence>